<comment type="cofactor">
    <cofactor evidence="1">
        <name>FAD</name>
        <dbReference type="ChEBI" id="CHEBI:57692"/>
    </cofactor>
</comment>
<dbReference type="PROSITE" id="PS51318">
    <property type="entry name" value="TAT"/>
    <property type="match status" value="1"/>
</dbReference>
<dbReference type="InterPro" id="IPR027477">
    <property type="entry name" value="Succ_DH/fumarate_Rdtase_cat_sf"/>
</dbReference>
<dbReference type="RefSeq" id="WP_039895979.1">
    <property type="nucleotide sequence ID" value="NZ_CAJUON010000001.1"/>
</dbReference>
<keyword evidence="2" id="KW-0285">Flavoprotein</keyword>
<evidence type="ECO:0000259" key="6">
    <source>
        <dbReference type="Pfam" id="PF00890"/>
    </source>
</evidence>
<dbReference type="PANTHER" id="PTHR43400">
    <property type="entry name" value="FUMARATE REDUCTASE"/>
    <property type="match status" value="1"/>
</dbReference>
<dbReference type="InterPro" id="IPR006311">
    <property type="entry name" value="TAT_signal"/>
</dbReference>
<proteinExistence type="predicted"/>
<dbReference type="AlphaFoldDB" id="A0A6I3SDF8"/>
<dbReference type="PANTHER" id="PTHR43400:SF10">
    <property type="entry name" value="3-OXOSTEROID 1-DEHYDROGENASE"/>
    <property type="match status" value="1"/>
</dbReference>
<dbReference type="SUPFAM" id="SSF56425">
    <property type="entry name" value="Succinate dehydrogenase/fumarate reductase flavoprotein, catalytic domain"/>
    <property type="match status" value="1"/>
</dbReference>
<keyword evidence="3" id="KW-0274">FAD</keyword>
<keyword evidence="4" id="KW-0560">Oxidoreductase</keyword>
<dbReference type="InterPro" id="IPR003953">
    <property type="entry name" value="FAD-dep_OxRdtase_2_FAD-bd"/>
</dbReference>
<dbReference type="Gene3D" id="3.50.50.60">
    <property type="entry name" value="FAD/NAD(P)-binding domain"/>
    <property type="match status" value="1"/>
</dbReference>
<dbReference type="Proteomes" id="UP000462362">
    <property type="component" value="Unassembled WGS sequence"/>
</dbReference>
<evidence type="ECO:0000313" key="8">
    <source>
        <dbReference type="Proteomes" id="UP000462362"/>
    </source>
</evidence>
<keyword evidence="5" id="KW-0732">Signal</keyword>
<dbReference type="GO" id="GO:0016491">
    <property type="term" value="F:oxidoreductase activity"/>
    <property type="evidence" value="ECO:0007669"/>
    <property type="project" value="UniProtKB-KW"/>
</dbReference>
<evidence type="ECO:0000256" key="1">
    <source>
        <dbReference type="ARBA" id="ARBA00001974"/>
    </source>
</evidence>
<reference evidence="7 8" key="1">
    <citation type="journal article" date="2019" name="Nat. Med.">
        <title>A library of human gut bacterial isolates paired with longitudinal multiomics data enables mechanistic microbiome research.</title>
        <authorList>
            <person name="Poyet M."/>
            <person name="Groussin M."/>
            <person name="Gibbons S.M."/>
            <person name="Avila-Pacheco J."/>
            <person name="Jiang X."/>
            <person name="Kearney S.M."/>
            <person name="Perrotta A.R."/>
            <person name="Berdy B."/>
            <person name="Zhao S."/>
            <person name="Lieberman T.D."/>
            <person name="Swanson P.K."/>
            <person name="Smith M."/>
            <person name="Roesemann S."/>
            <person name="Alexander J.E."/>
            <person name="Rich S.A."/>
            <person name="Livny J."/>
            <person name="Vlamakis H."/>
            <person name="Clish C."/>
            <person name="Bullock K."/>
            <person name="Deik A."/>
            <person name="Scott J."/>
            <person name="Pierce K.A."/>
            <person name="Xavier R.J."/>
            <person name="Alm E.J."/>
        </authorList>
    </citation>
    <scope>NUCLEOTIDE SEQUENCE [LARGE SCALE GENOMIC DNA]</scope>
    <source>
        <strain evidence="7 8">BIOML-A2</strain>
    </source>
</reference>
<accession>A0A6I3SDF8</accession>
<sequence length="513" mass="55222">MTSVSRRTFLGTAAAASVSAVAAPAMAASTSGNNLPAKWDDTVDVVVLGCGGAGMMAACQAHDAGGKVAVYDAGQSPFHTATNLCGGLFTAWGSKMQNADPEGRKDSWQQFAEDIMAYGNYMSLKEPVYCFAKNSGKAFDFLEDAGLAKHHLEPYAGHSRLRAHRQDSFKGRDYIEVLVKQLDKRGIKINHGMGVTKFYYDPATNTVVGVQVGEGDKAKNVKANKGVIMATGGITGTPQSLDRWVPSVAGKGVAIGGPKNDGTAMMVAVRDVGVPLSHMQYIASYPCGIVVNGRNGPYCRWWFITNNGGILVNKNGQRFITEKEGICHVTPSLASQPDGCHYVLCDQAGWDRTLSKIKLGALIGLPSWPAERVEAEFKVGKNLWKCDTLEELCQKSGMNLDGLKKQIATWNEAAKNHNDLQFGRSDKDMYPLGKGPYYMIRMEPWNNLSCGGVRVNEDLQVLGWDMKPVNHFYAAGETVAGVHGAFYCGGNACGFAHTSGWVAGQKVMGKQIG</sequence>
<name>A0A6I3SDF8_9BURK</name>
<protein>
    <submittedName>
        <fullName evidence="7">FAD-dependent oxidoreductase</fullName>
    </submittedName>
</protein>
<dbReference type="SUPFAM" id="SSF51905">
    <property type="entry name" value="FAD/NAD(P)-binding domain"/>
    <property type="match status" value="1"/>
</dbReference>
<evidence type="ECO:0000256" key="3">
    <source>
        <dbReference type="ARBA" id="ARBA00022827"/>
    </source>
</evidence>
<feature type="signal peptide" evidence="5">
    <location>
        <begin position="1"/>
        <end position="27"/>
    </location>
</feature>
<organism evidence="7 8">
    <name type="scientific">Parasutterella excrementihominis</name>
    <dbReference type="NCBI Taxonomy" id="487175"/>
    <lineage>
        <taxon>Bacteria</taxon>
        <taxon>Pseudomonadati</taxon>
        <taxon>Pseudomonadota</taxon>
        <taxon>Betaproteobacteria</taxon>
        <taxon>Burkholderiales</taxon>
        <taxon>Sutterellaceae</taxon>
        <taxon>Parasutterella</taxon>
    </lineage>
</organism>
<dbReference type="Gene3D" id="3.90.700.10">
    <property type="entry name" value="Succinate dehydrogenase/fumarate reductase flavoprotein, catalytic domain"/>
    <property type="match status" value="1"/>
</dbReference>
<dbReference type="InterPro" id="IPR036188">
    <property type="entry name" value="FAD/NAD-bd_sf"/>
</dbReference>
<evidence type="ECO:0000256" key="2">
    <source>
        <dbReference type="ARBA" id="ARBA00022630"/>
    </source>
</evidence>
<evidence type="ECO:0000313" key="7">
    <source>
        <dbReference type="EMBL" id="MTU44422.1"/>
    </source>
</evidence>
<evidence type="ECO:0000256" key="4">
    <source>
        <dbReference type="ARBA" id="ARBA00023002"/>
    </source>
</evidence>
<evidence type="ECO:0000256" key="5">
    <source>
        <dbReference type="SAM" id="SignalP"/>
    </source>
</evidence>
<dbReference type="Pfam" id="PF00890">
    <property type="entry name" value="FAD_binding_2"/>
    <property type="match status" value="1"/>
</dbReference>
<feature type="chain" id="PRO_5035208090" evidence="5">
    <location>
        <begin position="28"/>
        <end position="513"/>
    </location>
</feature>
<dbReference type="EMBL" id="WNCL01000074">
    <property type="protein sequence ID" value="MTU44422.1"/>
    <property type="molecule type" value="Genomic_DNA"/>
</dbReference>
<feature type="domain" description="FAD-dependent oxidoreductase 2 FAD-binding" evidence="6">
    <location>
        <begin position="44"/>
        <end position="491"/>
    </location>
</feature>
<dbReference type="InterPro" id="IPR050315">
    <property type="entry name" value="FAD-oxidoreductase_2"/>
</dbReference>
<gene>
    <name evidence="7" type="ORF">GMD42_12605</name>
</gene>
<dbReference type="GO" id="GO:0008202">
    <property type="term" value="P:steroid metabolic process"/>
    <property type="evidence" value="ECO:0007669"/>
    <property type="project" value="UniProtKB-ARBA"/>
</dbReference>
<comment type="caution">
    <text evidence="7">The sequence shown here is derived from an EMBL/GenBank/DDBJ whole genome shotgun (WGS) entry which is preliminary data.</text>
</comment>